<proteinExistence type="predicted"/>
<dbReference type="OrthoDB" id="663912at2759"/>
<sequence>MPRIGDPDANWHRVTCELLFLGCTTVVCNFQREYIRPGRPDFLPKLTEFEVGILGIWGFAHSGLYLVLDAIVSPDARWWRGWI</sequence>
<evidence type="ECO:0000313" key="1">
    <source>
        <dbReference type="EMBL" id="RCV40942.1"/>
    </source>
</evidence>
<reference evidence="1" key="2">
    <citation type="submission" date="2015-07" db="EMBL/GenBank/DDBJ databases">
        <authorList>
            <person name="Noorani M."/>
        </authorList>
    </citation>
    <scope>NUCLEOTIDE SEQUENCE</scope>
    <source>
        <strain evidence="1">Yugu1</strain>
    </source>
</reference>
<accession>A0A368SES2</accession>
<gene>
    <name evidence="1" type="ORF">SETIT_9G095500v2</name>
</gene>
<dbReference type="AlphaFoldDB" id="A0A368SES2"/>
<reference evidence="1" key="1">
    <citation type="journal article" date="2012" name="Nat. Biotechnol.">
        <title>Reference genome sequence of the model plant Setaria.</title>
        <authorList>
            <person name="Bennetzen J.L."/>
            <person name="Schmutz J."/>
            <person name="Wang H."/>
            <person name="Percifield R."/>
            <person name="Hawkins J."/>
            <person name="Pontaroli A.C."/>
            <person name="Estep M."/>
            <person name="Feng L."/>
            <person name="Vaughn J.N."/>
            <person name="Grimwood J."/>
            <person name="Jenkins J."/>
            <person name="Barry K."/>
            <person name="Lindquist E."/>
            <person name="Hellsten U."/>
            <person name="Deshpande S."/>
            <person name="Wang X."/>
            <person name="Wu X."/>
            <person name="Mitros T."/>
            <person name="Triplett J."/>
            <person name="Yang X."/>
            <person name="Ye C.Y."/>
            <person name="Mauro-Herrera M."/>
            <person name="Wang L."/>
            <person name="Li P."/>
            <person name="Sharma M."/>
            <person name="Sharma R."/>
            <person name="Ronald P.C."/>
            <person name="Panaud O."/>
            <person name="Kellogg E.A."/>
            <person name="Brutnell T.P."/>
            <person name="Doust A.N."/>
            <person name="Tuskan G.A."/>
            <person name="Rokhsar D."/>
            <person name="Devos K.M."/>
        </authorList>
    </citation>
    <scope>NUCLEOTIDE SEQUENCE [LARGE SCALE GENOMIC DNA]</scope>
    <source>
        <strain evidence="1">Yugu1</strain>
    </source>
</reference>
<dbReference type="EMBL" id="CM003536">
    <property type="protein sequence ID" value="RCV40942.1"/>
    <property type="molecule type" value="Genomic_DNA"/>
</dbReference>
<protein>
    <submittedName>
        <fullName evidence="1">Uncharacterized protein</fullName>
    </submittedName>
</protein>
<name>A0A368SES2_SETIT</name>
<organism evidence="1">
    <name type="scientific">Setaria italica</name>
    <name type="common">Foxtail millet</name>
    <name type="synonym">Panicum italicum</name>
    <dbReference type="NCBI Taxonomy" id="4555"/>
    <lineage>
        <taxon>Eukaryota</taxon>
        <taxon>Viridiplantae</taxon>
        <taxon>Streptophyta</taxon>
        <taxon>Embryophyta</taxon>
        <taxon>Tracheophyta</taxon>
        <taxon>Spermatophyta</taxon>
        <taxon>Magnoliopsida</taxon>
        <taxon>Liliopsida</taxon>
        <taxon>Poales</taxon>
        <taxon>Poaceae</taxon>
        <taxon>PACMAD clade</taxon>
        <taxon>Panicoideae</taxon>
        <taxon>Panicodae</taxon>
        <taxon>Paniceae</taxon>
        <taxon>Cenchrinae</taxon>
        <taxon>Setaria</taxon>
    </lineage>
</organism>